<evidence type="ECO:0000313" key="2">
    <source>
        <dbReference type="Proteomes" id="UP001230986"/>
    </source>
</evidence>
<dbReference type="EMBL" id="JASVEJ010000031">
    <property type="protein sequence ID" value="MDL5057483.1"/>
    <property type="molecule type" value="Genomic_DNA"/>
</dbReference>
<organism evidence="1 2">
    <name type="scientific">Geitlerinema calcuttense NRMC-F 0142</name>
    <dbReference type="NCBI Taxonomy" id="2922238"/>
    <lineage>
        <taxon>Bacteria</taxon>
        <taxon>Bacillati</taxon>
        <taxon>Cyanobacteriota</taxon>
        <taxon>Cyanophyceae</taxon>
        <taxon>Geitlerinematales</taxon>
        <taxon>Geitlerinemataceae</taxon>
        <taxon>Geitlerinema</taxon>
    </lineage>
</organism>
<dbReference type="RefSeq" id="WP_284474891.1">
    <property type="nucleotide sequence ID" value="NZ_JASVEJ010000031.1"/>
</dbReference>
<protein>
    <recommendedName>
        <fullName evidence="3">Alginate export domain-containing protein</fullName>
    </recommendedName>
</protein>
<proteinExistence type="predicted"/>
<evidence type="ECO:0008006" key="3">
    <source>
        <dbReference type="Google" id="ProtNLM"/>
    </source>
</evidence>
<gene>
    <name evidence="1" type="ORF">QQ055_08430</name>
</gene>
<keyword evidence="2" id="KW-1185">Reference proteome</keyword>
<evidence type="ECO:0000313" key="1">
    <source>
        <dbReference type="EMBL" id="MDL5057483.1"/>
    </source>
</evidence>
<accession>A0ABT7LZP9</accession>
<sequence>MNVTNQLQKIILTGVLCLAAPLTGLTQQNVKQADPAALKSDNWLTEKYRNDNLPGPTIGARAGYYASSKHSFIVEEWAQLPLFSSGNFLAYYGYNSFTPFESERGGVNQVGRNDQTQELNGEYRLNDQIAIQGTFGWERVDYVDATGHRENFRAGLGAGTPYVKRFTDKLTWSVMAGPTFVTHNTYSDWFVDAFVSYELIDFNYIASTKNLASRPKLNIEGRMESYNDGVDRFAPYLEFGPTFSMITVNGNKLDLFAHYVGNHGNEFKMLNDDGALIGFSVEAMREYPYGTLPTDWQSGDILPKVWGYYEMGWGKDGDYVTNFKINAQLYQFHLGVPLTLYTWFQPRRYWSGQSQGINNALYNVAVGLMTPITLDGGWAVVGNHMPLQLGAEFFHRSDHTMNPSQTQVAQNNKGGDNFDRYAWEGSMNQFPRVFLSTAGWDSPYVYTGIYESKLAWVNTLDWRTSVGVNVSSPSHKHFGSAEIGAHWNIATIYGYVPYLRGQYGYGAVSPEYSLEGGWQRPEYKVFFRYENQDLDRSISGGRDNVWYGGFSLNL</sequence>
<comment type="caution">
    <text evidence="1">The sequence shown here is derived from an EMBL/GenBank/DDBJ whole genome shotgun (WGS) entry which is preliminary data.</text>
</comment>
<name>A0ABT7LZP9_9CYAN</name>
<dbReference type="Proteomes" id="UP001230986">
    <property type="component" value="Unassembled WGS sequence"/>
</dbReference>
<reference evidence="1 2" key="1">
    <citation type="submission" date="2023-06" db="EMBL/GenBank/DDBJ databases">
        <title>Whole genome sequence of Oscillatoria calcuttensis NRMC-F 0142.</title>
        <authorList>
            <person name="Shakena Fathima T."/>
            <person name="Muralitharan G."/>
            <person name="Thajuddin N."/>
        </authorList>
    </citation>
    <scope>NUCLEOTIDE SEQUENCE [LARGE SCALE GENOMIC DNA]</scope>
    <source>
        <strain evidence="1 2">NRMC-F 0142</strain>
    </source>
</reference>